<dbReference type="PANTHER" id="PTHR24304:SF2">
    <property type="entry name" value="24-HYDROXYCHOLESTEROL 7-ALPHA-HYDROXYLASE"/>
    <property type="match status" value="1"/>
</dbReference>
<keyword evidence="9" id="KW-1185">Reference proteome</keyword>
<accession>A0A8K0QW29</accession>
<dbReference type="GO" id="GO:0020037">
    <property type="term" value="F:heme binding"/>
    <property type="evidence" value="ECO:0007669"/>
    <property type="project" value="InterPro"/>
</dbReference>
<dbReference type="SUPFAM" id="SSF48264">
    <property type="entry name" value="Cytochrome P450"/>
    <property type="match status" value="1"/>
</dbReference>
<evidence type="ECO:0000313" key="8">
    <source>
        <dbReference type="EMBL" id="KAH7074317.1"/>
    </source>
</evidence>
<dbReference type="OrthoDB" id="3366823at2759"/>
<dbReference type="InterPro" id="IPR002403">
    <property type="entry name" value="Cyt_P450_E_grp-IV"/>
</dbReference>
<evidence type="ECO:0000256" key="3">
    <source>
        <dbReference type="ARBA" id="ARBA00022617"/>
    </source>
</evidence>
<dbReference type="PRINTS" id="PR00465">
    <property type="entry name" value="EP450IV"/>
</dbReference>
<protein>
    <submittedName>
        <fullName evidence="8">Cytochrome P450</fullName>
    </submittedName>
</protein>
<dbReference type="AlphaFoldDB" id="A0A8K0QW29"/>
<dbReference type="Pfam" id="PF00067">
    <property type="entry name" value="p450"/>
    <property type="match status" value="1"/>
</dbReference>
<dbReference type="InterPro" id="IPR036396">
    <property type="entry name" value="Cyt_P450_sf"/>
</dbReference>
<evidence type="ECO:0000256" key="6">
    <source>
        <dbReference type="PIRSR" id="PIRSR602403-1"/>
    </source>
</evidence>
<feature type="binding site" description="axial binding residue" evidence="6">
    <location>
        <position position="502"/>
    </location>
    <ligand>
        <name>heme</name>
        <dbReference type="ChEBI" id="CHEBI:30413"/>
    </ligand>
    <ligandPart>
        <name>Fe</name>
        <dbReference type="ChEBI" id="CHEBI:18248"/>
    </ligandPart>
</feature>
<dbReference type="GO" id="GO:0016705">
    <property type="term" value="F:oxidoreductase activity, acting on paired donors, with incorporation or reduction of molecular oxygen"/>
    <property type="evidence" value="ECO:0007669"/>
    <property type="project" value="InterPro"/>
</dbReference>
<proteinExistence type="inferred from homology"/>
<dbReference type="Proteomes" id="UP000813461">
    <property type="component" value="Unassembled WGS sequence"/>
</dbReference>
<dbReference type="InterPro" id="IPR050529">
    <property type="entry name" value="CYP450_sterol_14alpha_dmase"/>
</dbReference>
<keyword evidence="4 6" id="KW-0479">Metal-binding</keyword>
<comment type="caution">
    <text evidence="8">The sequence shown here is derived from an EMBL/GenBank/DDBJ whole genome shotgun (WGS) entry which is preliminary data.</text>
</comment>
<dbReference type="GO" id="GO:0008395">
    <property type="term" value="F:steroid hydroxylase activity"/>
    <property type="evidence" value="ECO:0007669"/>
    <property type="project" value="TreeGrafter"/>
</dbReference>
<dbReference type="CDD" id="cd11040">
    <property type="entry name" value="CYP7_CYP8-like"/>
    <property type="match status" value="1"/>
</dbReference>
<keyword evidence="7" id="KW-0560">Oxidoreductase</keyword>
<dbReference type="GO" id="GO:0005506">
    <property type="term" value="F:iron ion binding"/>
    <property type="evidence" value="ECO:0007669"/>
    <property type="project" value="InterPro"/>
</dbReference>
<keyword evidence="5 6" id="KW-0408">Iron</keyword>
<gene>
    <name evidence="8" type="ORF">FB567DRAFT_537158</name>
</gene>
<dbReference type="PROSITE" id="PS00086">
    <property type="entry name" value="CYTOCHROME_P450"/>
    <property type="match status" value="1"/>
</dbReference>
<name>A0A8K0QW29_9PLEO</name>
<sequence>MKFPPEVEASLNLAVTQPSPKMNSNTTTSWSENEAQWLALFKHSAIVQACVTATVICVCTRVLSSHWFHQVKYGHGANVVPPTLPYWIPFVRHALHMAWDTKRFAARCLLKYGDGTPFYIDAAGRKILVLLDPNQIKRVMNSSKELDPNPFIHEMILGQMLGSPTHTIDFYKNDQGKMDHTQMQHIRQHVTGTSLISMSRKVHERLSLNIGKQVKGTEWLHISDLFSFVQNHVTVAITETLMGTDIIEQYPQMNADQWTFMDSSIEIVMGLPRFVISRAYDARDRLLTNLKRWNKTADALRTAGKADTTWDASAGSGLMQERQELYAKTPGFDEDARVSQILGLLFAGNSITPPLTFWYLFETLRDPAIFQQVFTEIHNHLDMQTGSFDLMQLTVRPILQSLHAETTRYYASNVAVRVVTTPTFALDDKYTIPHGTTLFIYNKFTGLFTAGWNDARPQTTTKPLDTFWAERFLISGSGKRDRFSDAGLTGNWTSFGGGEHKCPGRHFARNIGIVTLAVLLGEFDCELIDREEMKDIGPKIKETAFGKMEPTGKVVARLRRRQ</sequence>
<keyword evidence="3 6" id="KW-0349">Heme</keyword>
<evidence type="ECO:0000256" key="1">
    <source>
        <dbReference type="ARBA" id="ARBA00001971"/>
    </source>
</evidence>
<reference evidence="8" key="1">
    <citation type="journal article" date="2021" name="Nat. Commun.">
        <title>Genetic determinants of endophytism in the Arabidopsis root mycobiome.</title>
        <authorList>
            <person name="Mesny F."/>
            <person name="Miyauchi S."/>
            <person name="Thiergart T."/>
            <person name="Pickel B."/>
            <person name="Atanasova L."/>
            <person name="Karlsson M."/>
            <person name="Huettel B."/>
            <person name="Barry K.W."/>
            <person name="Haridas S."/>
            <person name="Chen C."/>
            <person name="Bauer D."/>
            <person name="Andreopoulos W."/>
            <person name="Pangilinan J."/>
            <person name="LaButti K."/>
            <person name="Riley R."/>
            <person name="Lipzen A."/>
            <person name="Clum A."/>
            <person name="Drula E."/>
            <person name="Henrissat B."/>
            <person name="Kohler A."/>
            <person name="Grigoriev I.V."/>
            <person name="Martin F.M."/>
            <person name="Hacquard S."/>
        </authorList>
    </citation>
    <scope>NUCLEOTIDE SEQUENCE</scope>
    <source>
        <strain evidence="8">MPI-SDFR-AT-0120</strain>
    </source>
</reference>
<dbReference type="PANTHER" id="PTHR24304">
    <property type="entry name" value="CYTOCHROME P450 FAMILY 7"/>
    <property type="match status" value="1"/>
</dbReference>
<organism evidence="8 9">
    <name type="scientific">Paraphoma chrysanthemicola</name>
    <dbReference type="NCBI Taxonomy" id="798071"/>
    <lineage>
        <taxon>Eukaryota</taxon>
        <taxon>Fungi</taxon>
        <taxon>Dikarya</taxon>
        <taxon>Ascomycota</taxon>
        <taxon>Pezizomycotina</taxon>
        <taxon>Dothideomycetes</taxon>
        <taxon>Pleosporomycetidae</taxon>
        <taxon>Pleosporales</taxon>
        <taxon>Pleosporineae</taxon>
        <taxon>Phaeosphaeriaceae</taxon>
        <taxon>Paraphoma</taxon>
    </lineage>
</organism>
<evidence type="ECO:0000313" key="9">
    <source>
        <dbReference type="Proteomes" id="UP000813461"/>
    </source>
</evidence>
<evidence type="ECO:0000256" key="7">
    <source>
        <dbReference type="RuleBase" id="RU000461"/>
    </source>
</evidence>
<evidence type="ECO:0000256" key="2">
    <source>
        <dbReference type="ARBA" id="ARBA00010617"/>
    </source>
</evidence>
<comment type="cofactor">
    <cofactor evidence="1 6">
        <name>heme</name>
        <dbReference type="ChEBI" id="CHEBI:30413"/>
    </cofactor>
</comment>
<dbReference type="InterPro" id="IPR001128">
    <property type="entry name" value="Cyt_P450"/>
</dbReference>
<dbReference type="InterPro" id="IPR017972">
    <property type="entry name" value="Cyt_P450_CS"/>
</dbReference>
<keyword evidence="7" id="KW-0503">Monooxygenase</keyword>
<evidence type="ECO:0000256" key="4">
    <source>
        <dbReference type="ARBA" id="ARBA00022723"/>
    </source>
</evidence>
<evidence type="ECO:0000256" key="5">
    <source>
        <dbReference type="ARBA" id="ARBA00023004"/>
    </source>
</evidence>
<comment type="similarity">
    <text evidence="2 7">Belongs to the cytochrome P450 family.</text>
</comment>
<dbReference type="EMBL" id="JAGMVJ010000021">
    <property type="protein sequence ID" value="KAH7074317.1"/>
    <property type="molecule type" value="Genomic_DNA"/>
</dbReference>
<dbReference type="Gene3D" id="1.10.630.10">
    <property type="entry name" value="Cytochrome P450"/>
    <property type="match status" value="1"/>
</dbReference>